<reference evidence="7" key="1">
    <citation type="journal article" date="2016" name="Nature">
        <title>The genome of the seagrass Zostera marina reveals angiosperm adaptation to the sea.</title>
        <authorList>
            <person name="Olsen J.L."/>
            <person name="Rouze P."/>
            <person name="Verhelst B."/>
            <person name="Lin Y.-C."/>
            <person name="Bayer T."/>
            <person name="Collen J."/>
            <person name="Dattolo E."/>
            <person name="De Paoli E."/>
            <person name="Dittami S."/>
            <person name="Maumus F."/>
            <person name="Michel G."/>
            <person name="Kersting A."/>
            <person name="Lauritano C."/>
            <person name="Lohaus R."/>
            <person name="Toepel M."/>
            <person name="Tonon T."/>
            <person name="Vanneste K."/>
            <person name="Amirebrahimi M."/>
            <person name="Brakel J."/>
            <person name="Bostroem C."/>
            <person name="Chovatia M."/>
            <person name="Grimwood J."/>
            <person name="Jenkins J.W."/>
            <person name="Jueterbock A."/>
            <person name="Mraz A."/>
            <person name="Stam W.T."/>
            <person name="Tice H."/>
            <person name="Bornberg-Bauer E."/>
            <person name="Green P.J."/>
            <person name="Pearson G.A."/>
            <person name="Procaccini G."/>
            <person name="Duarte C.M."/>
            <person name="Schmutz J."/>
            <person name="Reusch T.B.H."/>
            <person name="Van de Peer Y."/>
        </authorList>
    </citation>
    <scope>NUCLEOTIDE SEQUENCE [LARGE SCALE GENOMIC DNA]</scope>
    <source>
        <strain evidence="7">cv. Finnish</strain>
    </source>
</reference>
<dbReference type="Pfam" id="PF04959">
    <property type="entry name" value="ARS2"/>
    <property type="match status" value="1"/>
</dbReference>
<protein>
    <submittedName>
        <fullName evidence="6">Serrate RNA effector molecule</fullName>
    </submittedName>
</protein>
<dbReference type="Pfam" id="PF12066">
    <property type="entry name" value="SERRATE_Ars2_N"/>
    <property type="match status" value="1"/>
</dbReference>
<feature type="region of interest" description="Disordered" evidence="4">
    <location>
        <begin position="538"/>
        <end position="607"/>
    </location>
</feature>
<keyword evidence="3" id="KW-0539">Nucleus</keyword>
<organism evidence="6 7">
    <name type="scientific">Zostera marina</name>
    <name type="common">Eelgrass</name>
    <dbReference type="NCBI Taxonomy" id="29655"/>
    <lineage>
        <taxon>Eukaryota</taxon>
        <taxon>Viridiplantae</taxon>
        <taxon>Streptophyta</taxon>
        <taxon>Embryophyta</taxon>
        <taxon>Tracheophyta</taxon>
        <taxon>Spermatophyta</taxon>
        <taxon>Magnoliopsida</taxon>
        <taxon>Liliopsida</taxon>
        <taxon>Zosteraceae</taxon>
        <taxon>Zostera</taxon>
    </lineage>
</organism>
<dbReference type="InterPro" id="IPR021933">
    <property type="entry name" value="SERRATE/Ars2_N"/>
</dbReference>
<feature type="region of interest" description="Disordered" evidence="4">
    <location>
        <begin position="1"/>
        <end position="182"/>
    </location>
</feature>
<evidence type="ECO:0000259" key="5">
    <source>
        <dbReference type="PROSITE" id="PS00028"/>
    </source>
</evidence>
<feature type="compositionally biased region" description="Basic and acidic residues" evidence="4">
    <location>
        <begin position="40"/>
        <end position="54"/>
    </location>
</feature>
<feature type="compositionally biased region" description="Basic and acidic residues" evidence="4">
    <location>
        <begin position="156"/>
        <end position="168"/>
    </location>
</feature>
<evidence type="ECO:0000256" key="2">
    <source>
        <dbReference type="ARBA" id="ARBA00005407"/>
    </source>
</evidence>
<dbReference type="Proteomes" id="UP000036987">
    <property type="component" value="Unassembled WGS sequence"/>
</dbReference>
<evidence type="ECO:0000256" key="3">
    <source>
        <dbReference type="ARBA" id="ARBA00023242"/>
    </source>
</evidence>
<proteinExistence type="inferred from homology"/>
<evidence type="ECO:0000256" key="1">
    <source>
        <dbReference type="ARBA" id="ARBA00004123"/>
    </source>
</evidence>
<dbReference type="EMBL" id="LFYR01000728">
    <property type="protein sequence ID" value="KMZ70470.1"/>
    <property type="molecule type" value="Genomic_DNA"/>
</dbReference>
<dbReference type="AlphaFoldDB" id="A0A0K9PQF0"/>
<keyword evidence="7" id="KW-1185">Reference proteome</keyword>
<evidence type="ECO:0000313" key="6">
    <source>
        <dbReference type="EMBL" id="KMZ70470.1"/>
    </source>
</evidence>
<dbReference type="PROSITE" id="PS00028">
    <property type="entry name" value="ZINC_FINGER_C2H2_1"/>
    <property type="match status" value="1"/>
</dbReference>
<evidence type="ECO:0000256" key="4">
    <source>
        <dbReference type="SAM" id="MobiDB-lite"/>
    </source>
</evidence>
<comment type="similarity">
    <text evidence="2">Belongs to the ARS2 family.</text>
</comment>
<feature type="compositionally biased region" description="Polar residues" evidence="4">
    <location>
        <begin position="282"/>
        <end position="292"/>
    </location>
</feature>
<evidence type="ECO:0000313" key="7">
    <source>
        <dbReference type="Proteomes" id="UP000036987"/>
    </source>
</evidence>
<dbReference type="PANTHER" id="PTHR13165">
    <property type="entry name" value="ARSENITE-RESISTANCE PROTEIN 2"/>
    <property type="match status" value="1"/>
</dbReference>
<comment type="subcellular location">
    <subcellularLocation>
        <location evidence="1">Nucleus</location>
    </subcellularLocation>
</comment>
<sequence length="721" mass="81461">MNVGAGEAVDKNPDRREKDIEVEVDVHVDGDASPPPQTRRNRDSRERRDERDLDLPPNRRNRSSPPPQVATGLSRGDRDSKDFRRRNSPSPPPPPFSHRGDMRRSPPRRSSPPFGPKRSRRDDGGYDRRRRSPRGGFGSDDRRLDYEYDTGSRLNYGDDRINRRRGPDWSDSGRGAYSDGSGAKREGLMSYKQFIQELEDDILPAEAERRYKEYRSEYISTQKRVFFEAHKEEDWLKNKYHPTNLVSVIERRNIHAKEVAKTFLLELQNGTLDIGPGLSAPPNKSGQGSLPNSDDETNAVDKRRKNNRGAMRGNELSTAPKAHPVSSETRRIQVDIEKTLALVRKVDAEKSIEENILSAKLEGDKTHDASIGPIVIIRGLTTVRGLEGVELLDTLISYLWRIHGIDYYGMAEKPDPKGLRHVRAVDKSFEGMDTAPLDWEKNLDSFWQDRLQNQDPLDMMASKEKIETASVDILDPSVRKIRDEKYGWKYGCGAKGCTKLFHAAEFVYKHLRLKHPEIVMELTSKLRDDLYFQNYMNDADAPGGTPVMQQSALREKIPRRRPIADRLRDTRGSRRGHEDRYDRSDRSPPRDREMNGVPDSEKPDEPMFDAYDAEGVVGGASFPSDMAHPPVLMPVPGAGPLGPFVPAPPEFAMQMLRDQGGSFEGNGGTRGRKGRLGPSLGGSGPILSLPTAFPRDPRHIRSYQDLDAPEDEVTVIDYRSL</sequence>
<dbReference type="OMA" id="CIDMGDI"/>
<dbReference type="InterPro" id="IPR039727">
    <property type="entry name" value="SE/Ars2"/>
</dbReference>
<dbReference type="OrthoDB" id="342064at2759"/>
<dbReference type="InterPro" id="IPR007042">
    <property type="entry name" value="SERRATE/Ars2_C"/>
</dbReference>
<comment type="caution">
    <text evidence="6">The sequence shown here is derived from an EMBL/GenBank/DDBJ whole genome shotgun (WGS) entry which is preliminary data.</text>
</comment>
<accession>A0A0K9PQF0</accession>
<dbReference type="GO" id="GO:0016604">
    <property type="term" value="C:nuclear body"/>
    <property type="evidence" value="ECO:0000318"/>
    <property type="project" value="GO_Central"/>
</dbReference>
<dbReference type="InterPro" id="IPR013087">
    <property type="entry name" value="Znf_C2H2_type"/>
</dbReference>
<feature type="compositionally biased region" description="Basic and acidic residues" evidence="4">
    <location>
        <begin position="562"/>
        <end position="605"/>
    </location>
</feature>
<feature type="region of interest" description="Disordered" evidence="4">
    <location>
        <begin position="661"/>
        <end position="697"/>
    </location>
</feature>
<dbReference type="PANTHER" id="PTHR13165:SF0">
    <property type="entry name" value="SERRATE RNA EFFECTOR MOLECULE HOMOLOG"/>
    <property type="match status" value="1"/>
</dbReference>
<feature type="compositionally biased region" description="Basic and acidic residues" evidence="4">
    <location>
        <begin position="8"/>
        <end position="30"/>
    </location>
</feature>
<dbReference type="STRING" id="29655.A0A0K9PQF0"/>
<feature type="region of interest" description="Disordered" evidence="4">
    <location>
        <begin position="275"/>
        <end position="330"/>
    </location>
</feature>
<name>A0A0K9PQF0_ZOSMR</name>
<gene>
    <name evidence="6" type="ORF">ZOSMA_19G00520</name>
</gene>
<dbReference type="GO" id="GO:0031053">
    <property type="term" value="P:primary miRNA processing"/>
    <property type="evidence" value="ECO:0000318"/>
    <property type="project" value="GO_Central"/>
</dbReference>
<feature type="domain" description="C2H2-type" evidence="5">
    <location>
        <begin position="492"/>
        <end position="515"/>
    </location>
</feature>